<protein>
    <submittedName>
        <fullName evidence="1">Uncharacterized protein</fullName>
    </submittedName>
</protein>
<dbReference type="EMBL" id="CACVKT020004025">
    <property type="protein sequence ID" value="CAC5387718.1"/>
    <property type="molecule type" value="Genomic_DNA"/>
</dbReference>
<dbReference type="Gene3D" id="2.40.50.120">
    <property type="match status" value="1"/>
</dbReference>
<accession>A0A6J8BUN4</accession>
<dbReference type="AlphaFoldDB" id="A0A6J8BUN4"/>
<proteinExistence type="predicted"/>
<sequence length="422" mass="47741">MIRKESKATHVIHNSWHIYTLYCFIKTVVYNSICNTIVHQTYTTTIQNSEVFCNTVRLCCLFVYCEMRVTGLLVFAMCVLYVRALENLSTKELLENVKYRLEEKEQRENAPCAKCRKRCPPGQRIRDCTPEDGSNVVCDCVPAPCAKCRKRCPPGQRIRDCTPEDGSNVVCDCVPAPCAKCRKRCPPGQRIRDCTPEDDQNVLKAKETICSNEHHANNAERHAQLDRNYLIVHDQTAYAYLHRCVIRGTVKSVIKIKGPPEDEGTDNLAVYKYSILITSKMKGPYKMRAGREVIVETSGNSVLCSLSLTLGEEYVLSGVKTIAGRFRSLSSDIVYNVKDLATMPLIRDYLLGTGRNTYKRNCNRGCTDISTKSSYCKTPDRNGRLSIVAIQCFANNAICRRRNRLCNWYNVDSCKHSAPAIP</sequence>
<organism evidence="1 2">
    <name type="scientific">Mytilus coruscus</name>
    <name type="common">Sea mussel</name>
    <dbReference type="NCBI Taxonomy" id="42192"/>
    <lineage>
        <taxon>Eukaryota</taxon>
        <taxon>Metazoa</taxon>
        <taxon>Spiralia</taxon>
        <taxon>Lophotrochozoa</taxon>
        <taxon>Mollusca</taxon>
        <taxon>Bivalvia</taxon>
        <taxon>Autobranchia</taxon>
        <taxon>Pteriomorphia</taxon>
        <taxon>Mytilida</taxon>
        <taxon>Mytiloidea</taxon>
        <taxon>Mytilidae</taxon>
        <taxon>Mytilinae</taxon>
        <taxon>Mytilus</taxon>
    </lineage>
</organism>
<keyword evidence="2" id="KW-1185">Reference proteome</keyword>
<evidence type="ECO:0000313" key="2">
    <source>
        <dbReference type="Proteomes" id="UP000507470"/>
    </source>
</evidence>
<dbReference type="EMBL" id="CACVKT020004025">
    <property type="protein sequence ID" value="CAC5387719.1"/>
    <property type="molecule type" value="Genomic_DNA"/>
</dbReference>
<dbReference type="Proteomes" id="UP000507470">
    <property type="component" value="Unassembled WGS sequence"/>
</dbReference>
<evidence type="ECO:0000313" key="1">
    <source>
        <dbReference type="EMBL" id="CAC5387718.1"/>
    </source>
</evidence>
<dbReference type="SUPFAM" id="SSF50242">
    <property type="entry name" value="TIMP-like"/>
    <property type="match status" value="1"/>
</dbReference>
<name>A0A6J8BUN4_MYTCO</name>
<reference evidence="1 2" key="1">
    <citation type="submission" date="2020-06" db="EMBL/GenBank/DDBJ databases">
        <authorList>
            <person name="Li R."/>
            <person name="Bekaert M."/>
        </authorList>
    </citation>
    <scope>NUCLEOTIDE SEQUENCE [LARGE SCALE GENOMIC DNA]</scope>
    <source>
        <strain evidence="1">Wild</strain>
        <strain evidence="2">wild</strain>
    </source>
</reference>
<dbReference type="InterPro" id="IPR008993">
    <property type="entry name" value="TIMP-like_OB-fold"/>
</dbReference>
<gene>
    <name evidence="1" type="ORF">MCOR_23013</name>
</gene>